<dbReference type="EMBL" id="BARW01038307">
    <property type="protein sequence ID" value="GAJ21856.1"/>
    <property type="molecule type" value="Genomic_DNA"/>
</dbReference>
<protein>
    <submittedName>
        <fullName evidence="1">Uncharacterized protein</fullName>
    </submittedName>
</protein>
<feature type="non-terminal residue" evidence="1">
    <location>
        <position position="1"/>
    </location>
</feature>
<name>X1VVB2_9ZZZZ</name>
<reference evidence="1" key="1">
    <citation type="journal article" date="2014" name="Front. Microbiol.">
        <title>High frequency of phylogenetically diverse reductive dehalogenase-homologous genes in deep subseafloor sedimentary metagenomes.</title>
        <authorList>
            <person name="Kawai M."/>
            <person name="Futagami T."/>
            <person name="Toyoda A."/>
            <person name="Takaki Y."/>
            <person name="Nishi S."/>
            <person name="Hori S."/>
            <person name="Arai W."/>
            <person name="Tsubouchi T."/>
            <person name="Morono Y."/>
            <person name="Uchiyama I."/>
            <person name="Ito T."/>
            <person name="Fujiyama A."/>
            <person name="Inagaki F."/>
            <person name="Takami H."/>
        </authorList>
    </citation>
    <scope>NUCLEOTIDE SEQUENCE</scope>
    <source>
        <strain evidence="1">Expedition CK06-06</strain>
    </source>
</reference>
<comment type="caution">
    <text evidence="1">The sequence shown here is derived from an EMBL/GenBank/DDBJ whole genome shotgun (WGS) entry which is preliminary data.</text>
</comment>
<accession>X1VVB2</accession>
<proteinExistence type="predicted"/>
<dbReference type="AlphaFoldDB" id="X1VVB2"/>
<gene>
    <name evidence="1" type="ORF">S12H4_58838</name>
</gene>
<sequence length="56" mass="6278">VAVCSYLGEYLKRIKQLPEGDPPHTGQMARGSRDTFLMRGGKARFTGGRQILREDI</sequence>
<organism evidence="1">
    <name type="scientific">marine sediment metagenome</name>
    <dbReference type="NCBI Taxonomy" id="412755"/>
    <lineage>
        <taxon>unclassified sequences</taxon>
        <taxon>metagenomes</taxon>
        <taxon>ecological metagenomes</taxon>
    </lineage>
</organism>
<evidence type="ECO:0000313" key="1">
    <source>
        <dbReference type="EMBL" id="GAJ21856.1"/>
    </source>
</evidence>